<dbReference type="EMBL" id="BKCJ010001167">
    <property type="protein sequence ID" value="GEU39387.1"/>
    <property type="molecule type" value="Genomic_DNA"/>
</dbReference>
<sequence>MLKMTQVWRKNMSKDCAAEAAKIAEADKIVEASLEMEVGEEFRDEGYVNKVESDHKIGPRGNKERPESETDNEDTNTNDNVERLRIDARTEKK</sequence>
<organism evidence="2">
    <name type="scientific">Tanacetum cinerariifolium</name>
    <name type="common">Dalmatian daisy</name>
    <name type="synonym">Chrysanthemum cinerariifolium</name>
    <dbReference type="NCBI Taxonomy" id="118510"/>
    <lineage>
        <taxon>Eukaryota</taxon>
        <taxon>Viridiplantae</taxon>
        <taxon>Streptophyta</taxon>
        <taxon>Embryophyta</taxon>
        <taxon>Tracheophyta</taxon>
        <taxon>Spermatophyta</taxon>
        <taxon>Magnoliopsida</taxon>
        <taxon>eudicotyledons</taxon>
        <taxon>Gunneridae</taxon>
        <taxon>Pentapetalae</taxon>
        <taxon>asterids</taxon>
        <taxon>campanulids</taxon>
        <taxon>Asterales</taxon>
        <taxon>Asteraceae</taxon>
        <taxon>Asteroideae</taxon>
        <taxon>Anthemideae</taxon>
        <taxon>Anthemidinae</taxon>
        <taxon>Tanacetum</taxon>
    </lineage>
</organism>
<feature type="region of interest" description="Disordered" evidence="1">
    <location>
        <begin position="45"/>
        <end position="93"/>
    </location>
</feature>
<comment type="caution">
    <text evidence="2">The sequence shown here is derived from an EMBL/GenBank/DDBJ whole genome shotgun (WGS) entry which is preliminary data.</text>
</comment>
<feature type="compositionally biased region" description="Basic and acidic residues" evidence="1">
    <location>
        <begin position="45"/>
        <end position="68"/>
    </location>
</feature>
<protein>
    <submittedName>
        <fullName evidence="2">Uncharacterized protein</fullName>
    </submittedName>
</protein>
<gene>
    <name evidence="2" type="ORF">Tci_011365</name>
</gene>
<feature type="compositionally biased region" description="Basic and acidic residues" evidence="1">
    <location>
        <begin position="80"/>
        <end position="93"/>
    </location>
</feature>
<reference evidence="2" key="1">
    <citation type="journal article" date="2019" name="Sci. Rep.">
        <title>Draft genome of Tanacetum cinerariifolium, the natural source of mosquito coil.</title>
        <authorList>
            <person name="Yamashiro T."/>
            <person name="Shiraishi A."/>
            <person name="Satake H."/>
            <person name="Nakayama K."/>
        </authorList>
    </citation>
    <scope>NUCLEOTIDE SEQUENCE</scope>
</reference>
<dbReference type="AlphaFoldDB" id="A0A6L2JS73"/>
<evidence type="ECO:0000256" key="1">
    <source>
        <dbReference type="SAM" id="MobiDB-lite"/>
    </source>
</evidence>
<proteinExistence type="predicted"/>
<accession>A0A6L2JS73</accession>
<evidence type="ECO:0000313" key="2">
    <source>
        <dbReference type="EMBL" id="GEU39387.1"/>
    </source>
</evidence>
<name>A0A6L2JS73_TANCI</name>